<evidence type="ECO:0000313" key="1">
    <source>
        <dbReference type="EMBL" id="MFC5239269.1"/>
    </source>
</evidence>
<dbReference type="Proteomes" id="UP001596035">
    <property type="component" value="Unassembled WGS sequence"/>
</dbReference>
<accession>A0ABW0DPB1</accession>
<gene>
    <name evidence="1" type="ORF">ACFPWV_05005</name>
</gene>
<keyword evidence="2" id="KW-1185">Reference proteome</keyword>
<proteinExistence type="predicted"/>
<evidence type="ECO:0000313" key="2">
    <source>
        <dbReference type="Proteomes" id="UP001596035"/>
    </source>
</evidence>
<reference evidence="2" key="1">
    <citation type="journal article" date="2019" name="Int. J. Syst. Evol. Microbiol.">
        <title>The Global Catalogue of Microorganisms (GCM) 10K type strain sequencing project: providing services to taxonomists for standard genome sequencing and annotation.</title>
        <authorList>
            <consortium name="The Broad Institute Genomics Platform"/>
            <consortium name="The Broad Institute Genome Sequencing Center for Infectious Disease"/>
            <person name="Wu L."/>
            <person name="Ma J."/>
        </authorList>
    </citation>
    <scope>NUCLEOTIDE SEQUENCE [LARGE SCALE GENOMIC DNA]</scope>
    <source>
        <strain evidence="2">CGMCC 4.7131</strain>
    </source>
</reference>
<dbReference type="EMBL" id="JBHSKN010000005">
    <property type="protein sequence ID" value="MFC5239269.1"/>
    <property type="molecule type" value="Genomic_DNA"/>
</dbReference>
<protein>
    <submittedName>
        <fullName evidence="1">Uncharacterized protein</fullName>
    </submittedName>
</protein>
<comment type="caution">
    <text evidence="1">The sequence shown here is derived from an EMBL/GenBank/DDBJ whole genome shotgun (WGS) entry which is preliminary data.</text>
</comment>
<name>A0ABW0DPB1_9ACTN</name>
<organism evidence="1 2">
    <name type="scientific">Streptomyces atrovirens</name>
    <dbReference type="NCBI Taxonomy" id="285556"/>
    <lineage>
        <taxon>Bacteria</taxon>
        <taxon>Bacillati</taxon>
        <taxon>Actinomycetota</taxon>
        <taxon>Actinomycetes</taxon>
        <taxon>Kitasatosporales</taxon>
        <taxon>Streptomycetaceae</taxon>
        <taxon>Streptomyces</taxon>
    </lineage>
</organism>
<dbReference type="RefSeq" id="WP_344556856.1">
    <property type="nucleotide sequence ID" value="NZ_BAAATG010000009.1"/>
</dbReference>
<sequence>MRRLVRRGAWERFGTGGPAGCVRRIADAVGVVTHADAIVLARASTTSAERLTTTPVFVLSSP</sequence>